<feature type="non-terminal residue" evidence="2">
    <location>
        <position position="108"/>
    </location>
</feature>
<sequence>MTSVLFALYLVSTGVNKSSFLIIKSRFPLISSELDFALIVAFPSLSKLALFKISNSKSFSVSSSNPDIFFKSFKKSFDFQLFFGLISFFNLEISIFNFIFGSLLLINW</sequence>
<evidence type="ECO:0000256" key="1">
    <source>
        <dbReference type="SAM" id="Phobius"/>
    </source>
</evidence>
<protein>
    <submittedName>
        <fullName evidence="2">Uncharacterized protein</fullName>
    </submittedName>
</protein>
<name>A0A3B0P116_9BACT</name>
<feature type="transmembrane region" description="Helical" evidence="1">
    <location>
        <begin position="81"/>
        <end position="106"/>
    </location>
</feature>
<dbReference type="EMBL" id="LS991949">
    <property type="protein sequence ID" value="SYV90349.1"/>
    <property type="molecule type" value="Genomic_DNA"/>
</dbReference>
<dbReference type="Proteomes" id="UP000259864">
    <property type="component" value="Chromosome 1"/>
</dbReference>
<dbReference type="AlphaFoldDB" id="A0A3B0P116"/>
<keyword evidence="1" id="KW-0812">Transmembrane</keyword>
<evidence type="ECO:0000313" key="3">
    <source>
        <dbReference type="Proteomes" id="UP000259864"/>
    </source>
</evidence>
<keyword evidence="1" id="KW-1133">Transmembrane helix</keyword>
<reference evidence="3" key="1">
    <citation type="submission" date="2018-06" db="EMBL/GenBank/DDBJ databases">
        <authorList>
            <consortium name="Pathogen Informatics"/>
        </authorList>
    </citation>
    <scope>NUCLEOTIDE SEQUENCE [LARGE SCALE GENOMIC DNA]</scope>
    <source>
        <strain evidence="3">NCTC10135</strain>
    </source>
</reference>
<dbReference type="KEGG" id="mala:NCTC10135_00873"/>
<keyword evidence="1" id="KW-0472">Membrane</keyword>
<proteinExistence type="predicted"/>
<organism evidence="2 3">
    <name type="scientific">Metamycoplasma alkalescens</name>
    <dbReference type="NCBI Taxonomy" id="45363"/>
    <lineage>
        <taxon>Bacteria</taxon>
        <taxon>Bacillati</taxon>
        <taxon>Mycoplasmatota</taxon>
        <taxon>Mycoplasmoidales</taxon>
        <taxon>Metamycoplasmataceae</taxon>
        <taxon>Metamycoplasma</taxon>
    </lineage>
</organism>
<gene>
    <name evidence="2" type="ORF">NCTC10135_00873</name>
</gene>
<evidence type="ECO:0000313" key="2">
    <source>
        <dbReference type="EMBL" id="SYV90349.1"/>
    </source>
</evidence>
<accession>A0A3B0P116</accession>